<comment type="caution">
    <text evidence="2">The sequence shown here is derived from an EMBL/GenBank/DDBJ whole genome shotgun (WGS) entry which is preliminary data.</text>
</comment>
<dbReference type="Pfam" id="PF11589">
    <property type="entry name" value="DUF3244"/>
    <property type="match status" value="1"/>
</dbReference>
<dbReference type="OrthoDB" id="961604at2"/>
<evidence type="ECO:0000313" key="3">
    <source>
        <dbReference type="Proteomes" id="UP000304900"/>
    </source>
</evidence>
<dbReference type="Proteomes" id="UP000304900">
    <property type="component" value="Unassembled WGS sequence"/>
</dbReference>
<accession>A0A4U6CS97</accession>
<proteinExistence type="predicted"/>
<sequence length="127" mass="13970">MKTFIKNIAVAFALVASFAFTANADDKAAKKVSALNTGVYINKNGKINVFVDKLNDDSNTTIVVKNATGDVVYREVVEKDHQKFGRILNVDELAAGKYEIKVSSKNDSQTKSFQLSEPVVERIVTIK</sequence>
<gene>
    <name evidence="2" type="ORF">FDK13_35170</name>
</gene>
<dbReference type="AlphaFoldDB" id="A0A4U6CS97"/>
<keyword evidence="3" id="KW-1185">Reference proteome</keyword>
<protein>
    <recommendedName>
        <fullName evidence="4">T9SS type A sorting domain-containing protein</fullName>
    </recommendedName>
</protein>
<name>A0A4U6CS97_9BACT</name>
<keyword evidence="1" id="KW-0732">Signal</keyword>
<evidence type="ECO:0008006" key="4">
    <source>
        <dbReference type="Google" id="ProtNLM"/>
    </source>
</evidence>
<feature type="chain" id="PRO_5020434999" description="T9SS type A sorting domain-containing protein" evidence="1">
    <location>
        <begin position="25"/>
        <end position="127"/>
    </location>
</feature>
<dbReference type="Gene3D" id="2.60.40.3080">
    <property type="match status" value="1"/>
</dbReference>
<feature type="signal peptide" evidence="1">
    <location>
        <begin position="1"/>
        <end position="24"/>
    </location>
</feature>
<evidence type="ECO:0000313" key="2">
    <source>
        <dbReference type="EMBL" id="TKT84054.1"/>
    </source>
</evidence>
<evidence type="ECO:0000256" key="1">
    <source>
        <dbReference type="SAM" id="SignalP"/>
    </source>
</evidence>
<dbReference type="EMBL" id="SZVO01000055">
    <property type="protein sequence ID" value="TKT84054.1"/>
    <property type="molecule type" value="Genomic_DNA"/>
</dbReference>
<organism evidence="2 3">
    <name type="scientific">Dyadobacter frigoris</name>
    <dbReference type="NCBI Taxonomy" id="2576211"/>
    <lineage>
        <taxon>Bacteria</taxon>
        <taxon>Pseudomonadati</taxon>
        <taxon>Bacteroidota</taxon>
        <taxon>Cytophagia</taxon>
        <taxon>Cytophagales</taxon>
        <taxon>Spirosomataceae</taxon>
        <taxon>Dyadobacter</taxon>
    </lineage>
</organism>
<dbReference type="InterPro" id="IPR021638">
    <property type="entry name" value="DUF3244"/>
</dbReference>
<dbReference type="RefSeq" id="WP_137344678.1">
    <property type="nucleotide sequence ID" value="NZ_SZVO01000055.1"/>
</dbReference>
<reference evidence="2 3" key="1">
    <citation type="submission" date="2019-05" db="EMBL/GenBank/DDBJ databases">
        <title>Dyadobacter AR-3-8 sp. nov., isolated from arctic soil.</title>
        <authorList>
            <person name="Chaudhary D.K."/>
        </authorList>
    </citation>
    <scope>NUCLEOTIDE SEQUENCE [LARGE SCALE GENOMIC DNA]</scope>
    <source>
        <strain evidence="2 3">AR-3-8</strain>
    </source>
</reference>